<organism evidence="4 5">
    <name type="scientific">Nephila pilipes</name>
    <name type="common">Giant wood spider</name>
    <name type="synonym">Nephila maculata</name>
    <dbReference type="NCBI Taxonomy" id="299642"/>
    <lineage>
        <taxon>Eukaryota</taxon>
        <taxon>Metazoa</taxon>
        <taxon>Ecdysozoa</taxon>
        <taxon>Arthropoda</taxon>
        <taxon>Chelicerata</taxon>
        <taxon>Arachnida</taxon>
        <taxon>Araneae</taxon>
        <taxon>Araneomorphae</taxon>
        <taxon>Entelegynae</taxon>
        <taxon>Araneoidea</taxon>
        <taxon>Nephilidae</taxon>
        <taxon>Nephila</taxon>
    </lineage>
</organism>
<gene>
    <name evidence="4" type="ORF">NPIL_703941</name>
</gene>
<dbReference type="PROSITE" id="PS50228">
    <property type="entry name" value="SUEL_LECTIN"/>
    <property type="match status" value="2"/>
</dbReference>
<keyword evidence="5" id="KW-1185">Reference proteome</keyword>
<feature type="region of interest" description="Disordered" evidence="1">
    <location>
        <begin position="469"/>
        <end position="491"/>
    </location>
</feature>
<dbReference type="InterPro" id="IPR043159">
    <property type="entry name" value="Lectin_gal-bd_sf"/>
</dbReference>
<evidence type="ECO:0000313" key="4">
    <source>
        <dbReference type="EMBL" id="GFS32027.1"/>
    </source>
</evidence>
<feature type="domain" description="SUEL-type lectin" evidence="3">
    <location>
        <begin position="86"/>
        <end position="182"/>
    </location>
</feature>
<feature type="domain" description="SUEL-type lectin" evidence="3">
    <location>
        <begin position="191"/>
        <end position="283"/>
    </location>
</feature>
<dbReference type="Gene3D" id="2.60.120.740">
    <property type="match status" value="2"/>
</dbReference>
<sequence>MDSAVDTQQKIYMNVCKFCYTFLVEQYGTLIHSEPVLFRRLQRRRSCGIQLCRPTVHIVTAPICDSEFVNTSMSFSRTLRTLHRQVCDDEELQIECWPNTVISISQAEYGKPAAGDIQCLEMRNPTEGSHLRSGCVAQDVREGIQSSCREKQKCHLKISSDLLKEDQCPGVQRYLNVAFKCRPSKFFTRVVCENDKLKIRCRKSLRIVIYSAFFGSTTAGAEECPEEENKKYEECEATFATETAMNSCHGRRRCSLSADSIAFGVPPCSAKAKMFLKVVYTCVPKDSLQDLEFEEDNDLDYPNIFKEPNASEILHNLKSADNLNIKVTTPSYHHNDPVEITIATTTKKVDVQSDETSDDLSDVNCTVVDDNQKVIGFISEWIAAYKFITENKEKFILYVTLSLGAGILLFLLVLTVRLYTQQQRTLKKAKLNVSEPLPTFEDCSDLEPFDPRHDNSVEVVRYTNMSTIRRQDSTSQPRAPLSHSMNNYYYS</sequence>
<evidence type="ECO:0000259" key="3">
    <source>
        <dbReference type="PROSITE" id="PS50228"/>
    </source>
</evidence>
<reference evidence="4" key="1">
    <citation type="submission" date="2020-08" db="EMBL/GenBank/DDBJ databases">
        <title>Multicomponent nature underlies the extraordinary mechanical properties of spider dragline silk.</title>
        <authorList>
            <person name="Kono N."/>
            <person name="Nakamura H."/>
            <person name="Mori M."/>
            <person name="Yoshida Y."/>
            <person name="Ohtoshi R."/>
            <person name="Malay A.D."/>
            <person name="Moran D.A.P."/>
            <person name="Tomita M."/>
            <person name="Numata K."/>
            <person name="Arakawa K."/>
        </authorList>
    </citation>
    <scope>NUCLEOTIDE SEQUENCE</scope>
</reference>
<name>A0A8X6I5T4_NEPPI</name>
<dbReference type="OrthoDB" id="6426028at2759"/>
<dbReference type="Proteomes" id="UP000887013">
    <property type="component" value="Unassembled WGS sequence"/>
</dbReference>
<keyword evidence="2" id="KW-0472">Membrane</keyword>
<dbReference type="InterPro" id="IPR000922">
    <property type="entry name" value="Lectin_gal-bd_dom"/>
</dbReference>
<feature type="transmembrane region" description="Helical" evidence="2">
    <location>
        <begin position="395"/>
        <end position="420"/>
    </location>
</feature>
<dbReference type="PANTHER" id="PTHR46780">
    <property type="entry name" value="PROTEIN EVA-1"/>
    <property type="match status" value="1"/>
</dbReference>
<comment type="caution">
    <text evidence="4">The sequence shown here is derived from an EMBL/GenBank/DDBJ whole genome shotgun (WGS) entry which is preliminary data.</text>
</comment>
<keyword evidence="2" id="KW-1133">Transmembrane helix</keyword>
<evidence type="ECO:0000313" key="5">
    <source>
        <dbReference type="Proteomes" id="UP000887013"/>
    </source>
</evidence>
<dbReference type="CDD" id="cd22829">
    <property type="entry name" value="Gal_Rha_Lectin_EVA1_EVA1C_rpt2"/>
    <property type="match status" value="1"/>
</dbReference>
<protein>
    <submittedName>
        <fullName evidence="4">Protein eva-1</fullName>
    </submittedName>
</protein>
<evidence type="ECO:0000256" key="2">
    <source>
        <dbReference type="SAM" id="Phobius"/>
    </source>
</evidence>
<evidence type="ECO:0000256" key="1">
    <source>
        <dbReference type="SAM" id="MobiDB-lite"/>
    </source>
</evidence>
<proteinExistence type="predicted"/>
<dbReference type="AlphaFoldDB" id="A0A8X6I5T4"/>
<dbReference type="CDD" id="cd22828">
    <property type="entry name" value="Gal_Rha_Lectin_EVA1_EVA1C_rpt1"/>
    <property type="match status" value="1"/>
</dbReference>
<keyword evidence="2" id="KW-0812">Transmembrane</keyword>
<dbReference type="EMBL" id="BMAW01042029">
    <property type="protein sequence ID" value="GFS32027.1"/>
    <property type="molecule type" value="Genomic_DNA"/>
</dbReference>
<accession>A0A8X6I5T4</accession>
<dbReference type="GO" id="GO:0030246">
    <property type="term" value="F:carbohydrate binding"/>
    <property type="evidence" value="ECO:0007669"/>
    <property type="project" value="InterPro"/>
</dbReference>
<dbReference type="Pfam" id="PF02140">
    <property type="entry name" value="SUEL_Lectin"/>
    <property type="match status" value="2"/>
</dbReference>